<sequence>AGSSTFSATTIRNTVVSEANTTSDLVSPPTIHVHHFHHHSCLHHPQVLCQNRQPTRSLESSNEDQYAVILNPNSPLRQTQSTLATKQSAFTYTRKPTSTATATIRHPIQTSLPFQRRYFHSPEPLQRSHSSSNHNQNCTSLTSQVSSPCFLSWDQQHQHQYQQHQQQNQCLENHVNSNECAFVNGGDHHIPPLSPCSR</sequence>
<proteinExistence type="predicted"/>
<gene>
    <name evidence="1" type="ORF">WMSIL1_LOCUS14488</name>
</gene>
<accession>A0A564ZBG7</accession>
<feature type="non-terminal residue" evidence="1">
    <location>
        <position position="1"/>
    </location>
</feature>
<keyword evidence="2" id="KW-1185">Reference proteome</keyword>
<reference evidence="1 2" key="1">
    <citation type="submission" date="2019-07" db="EMBL/GenBank/DDBJ databases">
        <authorList>
            <person name="Jastrzebski P J."/>
            <person name="Paukszto L."/>
            <person name="Jastrzebski P J."/>
        </authorList>
    </citation>
    <scope>NUCLEOTIDE SEQUENCE [LARGE SCALE GENOMIC DNA]</scope>
    <source>
        <strain evidence="1 2">WMS-il1</strain>
    </source>
</reference>
<protein>
    <submittedName>
        <fullName evidence="1">Uncharacterized protein</fullName>
    </submittedName>
</protein>
<dbReference type="AlphaFoldDB" id="A0A564ZBG7"/>
<name>A0A564ZBG7_HYMDI</name>
<dbReference type="Proteomes" id="UP000321570">
    <property type="component" value="Unassembled WGS sequence"/>
</dbReference>
<dbReference type="EMBL" id="CABIJS010000708">
    <property type="protein sequence ID" value="VUZ56800.1"/>
    <property type="molecule type" value="Genomic_DNA"/>
</dbReference>
<organism evidence="1 2">
    <name type="scientific">Hymenolepis diminuta</name>
    <name type="common">Rat tapeworm</name>
    <dbReference type="NCBI Taxonomy" id="6216"/>
    <lineage>
        <taxon>Eukaryota</taxon>
        <taxon>Metazoa</taxon>
        <taxon>Spiralia</taxon>
        <taxon>Lophotrochozoa</taxon>
        <taxon>Platyhelminthes</taxon>
        <taxon>Cestoda</taxon>
        <taxon>Eucestoda</taxon>
        <taxon>Cyclophyllidea</taxon>
        <taxon>Hymenolepididae</taxon>
        <taxon>Hymenolepis</taxon>
    </lineage>
</organism>
<evidence type="ECO:0000313" key="1">
    <source>
        <dbReference type="EMBL" id="VUZ56800.1"/>
    </source>
</evidence>
<evidence type="ECO:0000313" key="2">
    <source>
        <dbReference type="Proteomes" id="UP000321570"/>
    </source>
</evidence>
<feature type="non-terminal residue" evidence="1">
    <location>
        <position position="198"/>
    </location>
</feature>